<dbReference type="SUPFAM" id="SSF53474">
    <property type="entry name" value="alpha/beta-Hydrolases"/>
    <property type="match status" value="1"/>
</dbReference>
<organism evidence="2 3">
    <name type="scientific">Corynebacterium freneyi</name>
    <dbReference type="NCBI Taxonomy" id="134034"/>
    <lineage>
        <taxon>Bacteria</taxon>
        <taxon>Bacillati</taxon>
        <taxon>Actinomycetota</taxon>
        <taxon>Actinomycetes</taxon>
        <taxon>Mycobacteriales</taxon>
        <taxon>Corynebacteriaceae</taxon>
        <taxon>Corynebacterium</taxon>
    </lineage>
</organism>
<proteinExistence type="predicted"/>
<reference evidence="2 3" key="1">
    <citation type="submission" date="2021-03" db="EMBL/GenBank/DDBJ databases">
        <title>Sequencing the genomes of 1000 actinobacteria strains.</title>
        <authorList>
            <person name="Klenk H.-P."/>
        </authorList>
    </citation>
    <scope>NUCLEOTIDE SEQUENCE [LARGE SCALE GENOMIC DNA]</scope>
    <source>
        <strain evidence="2 3">DSM 44506</strain>
    </source>
</reference>
<evidence type="ECO:0000259" key="1">
    <source>
        <dbReference type="Pfam" id="PF00561"/>
    </source>
</evidence>
<accession>A0ABS4U639</accession>
<dbReference type="RefSeq" id="WP_209651927.1">
    <property type="nucleotide sequence ID" value="NZ_CP047357.1"/>
</dbReference>
<dbReference type="Pfam" id="PF00561">
    <property type="entry name" value="Abhydrolase_1"/>
    <property type="match status" value="1"/>
</dbReference>
<dbReference type="Gene3D" id="3.40.50.1820">
    <property type="entry name" value="alpha/beta hydrolase"/>
    <property type="match status" value="1"/>
</dbReference>
<dbReference type="InterPro" id="IPR000073">
    <property type="entry name" value="AB_hydrolase_1"/>
</dbReference>
<dbReference type="Proteomes" id="UP001519305">
    <property type="component" value="Unassembled WGS sequence"/>
</dbReference>
<sequence>MKPLLLAFPPTGFIPDGVLDVSAASAAPLAEPPTAPPVVCLHGTVANGGNWAALAQLLLARGRVVVTPTYGNRGTAPLADNRAEVTRIVRRTLELTGADRVDLVGHSQGGLLAGLVVADALDDDVVRRVICLSGTHRGVRMPRGVPMSAISATFGPALADQVRLRRQLLAGSGLPEVARAVRDRLNADGAAGGTVGDGARLPRWFDLVSDADHVVPPDCALTPDEYPGATTIRLEDRLGRGVAHHLQPHDRGVAGLVAELLG</sequence>
<name>A0ABS4U639_9CORY</name>
<keyword evidence="3" id="KW-1185">Reference proteome</keyword>
<gene>
    <name evidence="2" type="ORF">JOF33_000360</name>
</gene>
<evidence type="ECO:0000313" key="2">
    <source>
        <dbReference type="EMBL" id="MBP2331661.1"/>
    </source>
</evidence>
<protein>
    <submittedName>
        <fullName evidence="2">Pimeloyl-ACP methyl ester carboxylesterase</fullName>
    </submittedName>
</protein>
<evidence type="ECO:0000313" key="3">
    <source>
        <dbReference type="Proteomes" id="UP001519305"/>
    </source>
</evidence>
<dbReference type="EMBL" id="JAGINY010000001">
    <property type="protein sequence ID" value="MBP2331661.1"/>
    <property type="molecule type" value="Genomic_DNA"/>
</dbReference>
<feature type="domain" description="AB hydrolase-1" evidence="1">
    <location>
        <begin position="36"/>
        <end position="134"/>
    </location>
</feature>
<comment type="caution">
    <text evidence="2">The sequence shown here is derived from an EMBL/GenBank/DDBJ whole genome shotgun (WGS) entry which is preliminary data.</text>
</comment>
<dbReference type="InterPro" id="IPR029058">
    <property type="entry name" value="AB_hydrolase_fold"/>
</dbReference>